<reference evidence="3" key="1">
    <citation type="submission" date="2016-10" db="EMBL/GenBank/DDBJ databases">
        <authorList>
            <person name="Varghese N."/>
            <person name="Submissions S."/>
        </authorList>
    </citation>
    <scope>NUCLEOTIDE SEQUENCE [LARGE SCALE GENOMIC DNA]</scope>
    <source>
        <strain evidence="3">CGMCC 1.8975</strain>
    </source>
</reference>
<evidence type="ECO:0000313" key="2">
    <source>
        <dbReference type="EMBL" id="SDY17145.1"/>
    </source>
</evidence>
<evidence type="ECO:0000256" key="1">
    <source>
        <dbReference type="SAM" id="SignalP"/>
    </source>
</evidence>
<feature type="signal peptide" evidence="1">
    <location>
        <begin position="1"/>
        <end position="20"/>
    </location>
</feature>
<dbReference type="EMBL" id="FNOV01000006">
    <property type="protein sequence ID" value="SDY17145.1"/>
    <property type="molecule type" value="Genomic_DNA"/>
</dbReference>
<dbReference type="RefSeq" id="WP_139255166.1">
    <property type="nucleotide sequence ID" value="NZ_FNOV01000006.1"/>
</dbReference>
<name>A0A1H3HPJ4_9BACT</name>
<keyword evidence="3" id="KW-1185">Reference proteome</keyword>
<keyword evidence="1" id="KW-0732">Signal</keyword>
<dbReference type="Proteomes" id="UP000199249">
    <property type="component" value="Unassembled WGS sequence"/>
</dbReference>
<feature type="chain" id="PRO_5011490495" evidence="1">
    <location>
        <begin position="21"/>
        <end position="193"/>
    </location>
</feature>
<evidence type="ECO:0000313" key="3">
    <source>
        <dbReference type="Proteomes" id="UP000199249"/>
    </source>
</evidence>
<gene>
    <name evidence="2" type="ORF">SAMN04488069_10681</name>
</gene>
<organism evidence="2 3">
    <name type="scientific">Hymenobacter psychrophilus</name>
    <dbReference type="NCBI Taxonomy" id="651662"/>
    <lineage>
        <taxon>Bacteria</taxon>
        <taxon>Pseudomonadati</taxon>
        <taxon>Bacteroidota</taxon>
        <taxon>Cytophagia</taxon>
        <taxon>Cytophagales</taxon>
        <taxon>Hymenobacteraceae</taxon>
        <taxon>Hymenobacter</taxon>
    </lineage>
</organism>
<sequence length="193" mass="22114">MPRLYYCLLLFLLTTVVAPAQSTTDSPSDYLYWSATRRLTPADFHLRLKQDGRVQGSSGIYGFGLKGNVYDLLGKRANQAVQNRMLRSGSWLDTTDRADVRLQLQYHQTSFDISEIYARRLRQKLRSVAKNVLLWGKPSLEDVINEHLQASQQRQVAYIEETAYGSVPEKQAAWEQQIQQELRELAAYAVADE</sequence>
<accession>A0A1H3HPJ4</accession>
<proteinExistence type="predicted"/>
<dbReference type="STRING" id="651662.SAMN04488069_10681"/>
<dbReference type="OrthoDB" id="5431540at2"/>
<dbReference type="AlphaFoldDB" id="A0A1H3HPJ4"/>
<protein>
    <submittedName>
        <fullName evidence="2">Uncharacterized protein</fullName>
    </submittedName>
</protein>